<gene>
    <name evidence="11" type="ORF">Asi02nite_36210</name>
</gene>
<feature type="region of interest" description="Disordered" evidence="9">
    <location>
        <begin position="242"/>
        <end position="268"/>
    </location>
</feature>
<name>A0ABQ4CS51_9ACTN</name>
<comment type="caution">
    <text evidence="11">The sequence shown here is derived from an EMBL/GenBank/DDBJ whole genome shotgun (WGS) entry which is preliminary data.</text>
</comment>
<reference evidence="11 12" key="1">
    <citation type="submission" date="2021-01" db="EMBL/GenBank/DDBJ databases">
        <title>Whole genome shotgun sequence of Asanoa siamensis NBRC 107932.</title>
        <authorList>
            <person name="Komaki H."/>
            <person name="Tamura T."/>
        </authorList>
    </citation>
    <scope>NUCLEOTIDE SEQUENCE [LARGE SCALE GENOMIC DNA]</scope>
    <source>
        <strain evidence="11 12">NBRC 107932</strain>
    </source>
</reference>
<keyword evidence="5" id="KW-0680">Restriction system</keyword>
<dbReference type="Gene3D" id="3.40.50.150">
    <property type="entry name" value="Vaccinia Virus protein VP39"/>
    <property type="match status" value="1"/>
</dbReference>
<evidence type="ECO:0000256" key="2">
    <source>
        <dbReference type="ARBA" id="ARBA00022603"/>
    </source>
</evidence>
<protein>
    <recommendedName>
        <fullName evidence="8">Methyltransferase</fullName>
        <ecNumber evidence="8">2.1.1.-</ecNumber>
    </recommendedName>
</protein>
<evidence type="ECO:0000256" key="6">
    <source>
        <dbReference type="ARBA" id="ARBA00023125"/>
    </source>
</evidence>
<evidence type="ECO:0000256" key="4">
    <source>
        <dbReference type="ARBA" id="ARBA00022691"/>
    </source>
</evidence>
<dbReference type="RefSeq" id="WP_308440162.1">
    <property type="nucleotide sequence ID" value="NZ_BONE01000027.1"/>
</dbReference>
<dbReference type="InterPro" id="IPR029063">
    <property type="entry name" value="SAM-dependent_MTases_sf"/>
</dbReference>
<evidence type="ECO:0000313" key="12">
    <source>
        <dbReference type="Proteomes" id="UP000604117"/>
    </source>
</evidence>
<dbReference type="InterPro" id="IPR017985">
    <property type="entry name" value="MeTrfase_CN4_CS"/>
</dbReference>
<keyword evidence="12" id="KW-1185">Reference proteome</keyword>
<comment type="catalytic activity">
    <reaction evidence="7">
        <text>a 2'-deoxycytidine in DNA + S-adenosyl-L-methionine = an N(4)-methyl-2'-deoxycytidine in DNA + S-adenosyl-L-homocysteine + H(+)</text>
        <dbReference type="Rhea" id="RHEA:16857"/>
        <dbReference type="Rhea" id="RHEA-COMP:11369"/>
        <dbReference type="Rhea" id="RHEA-COMP:13674"/>
        <dbReference type="ChEBI" id="CHEBI:15378"/>
        <dbReference type="ChEBI" id="CHEBI:57856"/>
        <dbReference type="ChEBI" id="CHEBI:59789"/>
        <dbReference type="ChEBI" id="CHEBI:85452"/>
        <dbReference type="ChEBI" id="CHEBI:137933"/>
        <dbReference type="EC" id="2.1.1.113"/>
    </reaction>
</comment>
<evidence type="ECO:0000256" key="8">
    <source>
        <dbReference type="RuleBase" id="RU362026"/>
    </source>
</evidence>
<dbReference type="EMBL" id="BONE01000027">
    <property type="protein sequence ID" value="GIF74103.1"/>
    <property type="molecule type" value="Genomic_DNA"/>
</dbReference>
<dbReference type="InterPro" id="IPR001091">
    <property type="entry name" value="RM_Methyltransferase"/>
</dbReference>
<dbReference type="GO" id="GO:0032259">
    <property type="term" value="P:methylation"/>
    <property type="evidence" value="ECO:0007669"/>
    <property type="project" value="UniProtKB-KW"/>
</dbReference>
<dbReference type="SUPFAM" id="SSF53335">
    <property type="entry name" value="S-adenosyl-L-methionine-dependent methyltransferases"/>
    <property type="match status" value="1"/>
</dbReference>
<dbReference type="InterPro" id="IPR002941">
    <property type="entry name" value="DNA_methylase_N4/N6"/>
</dbReference>
<sequence>MTGRQPKVPDAHSTWSSGPVTLYTGDARDVLANMSDASVDCIVTSPPYWGLRSYDTGQWCGGRSGCGHTAASDPTTAAQPRSCPACGATWVDGQYGQEATVSEYVDHLVGVFDQARRVLHPQGTLWLNLGDSYAGTGGRNARPHGPNSIIRGSYQRRQWSPGAVSGLTAKNLVGIPWRVALALQTQGWILRNAAVWAKTNAQPSPVRDRLTTTYEMVFLFTRGQRYFFDLDAIRIPVKYPHDRRRRSATGSTRGHDPSRTPGKNPGDVWAFPTRPLREAHFAAYPIEIPLRCIASGCRPGGTVLDPFSGAATTGIAALQLGRQYIGIDLSAKYARIAEHRLHGHLNRPEPGTAAHA</sequence>
<dbReference type="PRINTS" id="PR00508">
    <property type="entry name" value="S21N4MTFRASE"/>
</dbReference>
<dbReference type="GO" id="GO:0008168">
    <property type="term" value="F:methyltransferase activity"/>
    <property type="evidence" value="ECO:0007669"/>
    <property type="project" value="UniProtKB-KW"/>
</dbReference>
<keyword evidence="6" id="KW-0238">DNA-binding</keyword>
<proteinExistence type="inferred from homology"/>
<organism evidence="11 12">
    <name type="scientific">Asanoa siamensis</name>
    <dbReference type="NCBI Taxonomy" id="926357"/>
    <lineage>
        <taxon>Bacteria</taxon>
        <taxon>Bacillati</taxon>
        <taxon>Actinomycetota</taxon>
        <taxon>Actinomycetes</taxon>
        <taxon>Micromonosporales</taxon>
        <taxon>Micromonosporaceae</taxon>
        <taxon>Asanoa</taxon>
    </lineage>
</organism>
<evidence type="ECO:0000256" key="5">
    <source>
        <dbReference type="ARBA" id="ARBA00022747"/>
    </source>
</evidence>
<evidence type="ECO:0000259" key="10">
    <source>
        <dbReference type="Pfam" id="PF01555"/>
    </source>
</evidence>
<dbReference type="Pfam" id="PF01555">
    <property type="entry name" value="N6_N4_Mtase"/>
    <property type="match status" value="1"/>
</dbReference>
<accession>A0ABQ4CS51</accession>
<dbReference type="Proteomes" id="UP000604117">
    <property type="component" value="Unassembled WGS sequence"/>
</dbReference>
<keyword evidence="3" id="KW-0808">Transferase</keyword>
<keyword evidence="2 11" id="KW-0489">Methyltransferase</keyword>
<feature type="domain" description="DNA methylase N-4/N-6" evidence="10">
    <location>
        <begin position="39"/>
        <end position="338"/>
    </location>
</feature>
<comment type="similarity">
    <text evidence="1">Belongs to the N(4)/N(6)-methyltransferase family. N(4) subfamily.</text>
</comment>
<dbReference type="EC" id="2.1.1.-" evidence="8"/>
<evidence type="ECO:0000256" key="1">
    <source>
        <dbReference type="ARBA" id="ARBA00010203"/>
    </source>
</evidence>
<evidence type="ECO:0000256" key="7">
    <source>
        <dbReference type="ARBA" id="ARBA00049120"/>
    </source>
</evidence>
<evidence type="ECO:0000256" key="3">
    <source>
        <dbReference type="ARBA" id="ARBA00022679"/>
    </source>
</evidence>
<dbReference type="PROSITE" id="PS00093">
    <property type="entry name" value="N4_MTASE"/>
    <property type="match status" value="1"/>
</dbReference>
<evidence type="ECO:0000256" key="9">
    <source>
        <dbReference type="SAM" id="MobiDB-lite"/>
    </source>
</evidence>
<evidence type="ECO:0000313" key="11">
    <source>
        <dbReference type="EMBL" id="GIF74103.1"/>
    </source>
</evidence>
<keyword evidence="4" id="KW-0949">S-adenosyl-L-methionine</keyword>